<evidence type="ECO:0000313" key="2">
    <source>
        <dbReference type="Proteomes" id="UP000785679"/>
    </source>
</evidence>
<dbReference type="AlphaFoldDB" id="A0A8J8NEY6"/>
<comment type="caution">
    <text evidence="1">The sequence shown here is derived from an EMBL/GenBank/DDBJ whole genome shotgun (WGS) entry which is preliminary data.</text>
</comment>
<accession>A0A8J8NEY6</accession>
<name>A0A8J8NEY6_HALGN</name>
<sequence length="448" mass="50799">MSSLISIALYINSQPSLLVVKDTYNYKHILDLNERSLTHPSSRTHTPYLVSHVEPIPLKHPQSASLILLFSSPLYNPFLTDELYTQPLLEIIKSLKCTSAEQLQKAVTKHQYELNATFSDILNGLDKVGGKGAAHARMGKKQSEFYEIKYSEVEQKQVKMLEQIRDSQLKSAGKGVKLMIEKVKLPAKLNVQENEEEYKEYQVASPAKAEKPKQISQVSQQIIQQKQAPAPQITMIEKLDMAMENQQISTATLSGMINLNPINQDQILFRIYDERWMDKSKFQIGQNPSIQMQYQQQQQGVHMYGVKVGKSETVIQYRVNPQLLSELPIVVMWTCSQRGGANLVHMKYMTNSSFTQSLDKLSFTFLSDNPTSQILPIDFASPTFQISQQHPLKLSAPSTQQQGILEFMTAQTVKSIIVEIGMKRLISGLRVESDMGVENVCELIIRIY</sequence>
<evidence type="ECO:0000313" key="1">
    <source>
        <dbReference type="EMBL" id="TNV73120.1"/>
    </source>
</evidence>
<proteinExistence type="predicted"/>
<reference evidence="1" key="1">
    <citation type="submission" date="2019-06" db="EMBL/GenBank/DDBJ databases">
        <authorList>
            <person name="Zheng W."/>
        </authorList>
    </citation>
    <scope>NUCLEOTIDE SEQUENCE</scope>
    <source>
        <strain evidence="1">QDHG01</strain>
    </source>
</reference>
<dbReference type="Proteomes" id="UP000785679">
    <property type="component" value="Unassembled WGS sequence"/>
</dbReference>
<protein>
    <submittedName>
        <fullName evidence="1">Uncharacterized protein</fullName>
    </submittedName>
</protein>
<dbReference type="EMBL" id="RRYP01019842">
    <property type="protein sequence ID" value="TNV73120.1"/>
    <property type="molecule type" value="Genomic_DNA"/>
</dbReference>
<dbReference type="OrthoDB" id="440673at2759"/>
<keyword evidence="2" id="KW-1185">Reference proteome</keyword>
<gene>
    <name evidence="1" type="ORF">FGO68_gene15017</name>
</gene>
<organism evidence="1 2">
    <name type="scientific">Halteria grandinella</name>
    <dbReference type="NCBI Taxonomy" id="5974"/>
    <lineage>
        <taxon>Eukaryota</taxon>
        <taxon>Sar</taxon>
        <taxon>Alveolata</taxon>
        <taxon>Ciliophora</taxon>
        <taxon>Intramacronucleata</taxon>
        <taxon>Spirotrichea</taxon>
        <taxon>Stichotrichia</taxon>
        <taxon>Sporadotrichida</taxon>
        <taxon>Halteriidae</taxon>
        <taxon>Halteria</taxon>
    </lineage>
</organism>